<evidence type="ECO:0000259" key="3">
    <source>
        <dbReference type="PROSITE" id="PS51898"/>
    </source>
</evidence>
<dbReference type="PANTHER" id="PTHR30349">
    <property type="entry name" value="PHAGE INTEGRASE-RELATED"/>
    <property type="match status" value="1"/>
</dbReference>
<dbReference type="InterPro" id="IPR013762">
    <property type="entry name" value="Integrase-like_cat_sf"/>
</dbReference>
<dbReference type="InterPro" id="IPR011010">
    <property type="entry name" value="DNA_brk_join_enz"/>
</dbReference>
<evidence type="ECO:0000313" key="4">
    <source>
        <dbReference type="EMBL" id="MDX6851491.1"/>
    </source>
</evidence>
<reference evidence="4 5" key="1">
    <citation type="submission" date="2023-11" db="EMBL/GenBank/DDBJ databases">
        <title>Gilvimarinus fulvus sp. nov., isolated from the surface of Kelp.</title>
        <authorList>
            <person name="Sun Y.Y."/>
            <person name="Gong Y."/>
            <person name="Du Z.J."/>
        </authorList>
    </citation>
    <scope>NUCLEOTIDE SEQUENCE [LARGE SCALE GENOMIC DNA]</scope>
    <source>
        <strain evidence="4 5">SDUM040013</strain>
    </source>
</reference>
<dbReference type="PANTHER" id="PTHR30349:SF93">
    <property type="entry name" value="FELS-2 PROPHAGE PROTEIN"/>
    <property type="match status" value="1"/>
</dbReference>
<name>A0ABU4S2W2_9GAMM</name>
<accession>A0ABU4S2W2</accession>
<gene>
    <name evidence="4" type="ORF">SCD92_19130</name>
</gene>
<dbReference type="Gene3D" id="1.10.443.10">
    <property type="entry name" value="Intergrase catalytic core"/>
    <property type="match status" value="1"/>
</dbReference>
<dbReference type="CDD" id="cd00796">
    <property type="entry name" value="INT_Rci_Hp1_C"/>
    <property type="match status" value="1"/>
</dbReference>
<dbReference type="Proteomes" id="UP001273505">
    <property type="component" value="Unassembled WGS sequence"/>
</dbReference>
<dbReference type="InterPro" id="IPR050090">
    <property type="entry name" value="Tyrosine_recombinase_XerCD"/>
</dbReference>
<dbReference type="InterPro" id="IPR002104">
    <property type="entry name" value="Integrase_catalytic"/>
</dbReference>
<protein>
    <submittedName>
        <fullName evidence="4">Tyrosine-type recombinase/integrase</fullName>
    </submittedName>
</protein>
<proteinExistence type="predicted"/>
<evidence type="ECO:0000256" key="1">
    <source>
        <dbReference type="ARBA" id="ARBA00022908"/>
    </source>
</evidence>
<keyword evidence="2" id="KW-0233">DNA recombination</keyword>
<comment type="caution">
    <text evidence="4">The sequence shown here is derived from an EMBL/GenBank/DDBJ whole genome shotgun (WGS) entry which is preliminary data.</text>
</comment>
<evidence type="ECO:0000313" key="5">
    <source>
        <dbReference type="Proteomes" id="UP001273505"/>
    </source>
</evidence>
<keyword evidence="5" id="KW-1185">Reference proteome</keyword>
<organism evidence="4 5">
    <name type="scientific">Gilvimarinus gilvus</name>
    <dbReference type="NCBI Taxonomy" id="3058038"/>
    <lineage>
        <taxon>Bacteria</taxon>
        <taxon>Pseudomonadati</taxon>
        <taxon>Pseudomonadota</taxon>
        <taxon>Gammaproteobacteria</taxon>
        <taxon>Cellvibrionales</taxon>
        <taxon>Cellvibrionaceae</taxon>
        <taxon>Gilvimarinus</taxon>
    </lineage>
</organism>
<dbReference type="PROSITE" id="PS51898">
    <property type="entry name" value="TYR_RECOMBINASE"/>
    <property type="match status" value="1"/>
</dbReference>
<dbReference type="Pfam" id="PF00589">
    <property type="entry name" value="Phage_integrase"/>
    <property type="match status" value="1"/>
</dbReference>
<keyword evidence="1" id="KW-0229">DNA integration</keyword>
<evidence type="ECO:0000256" key="2">
    <source>
        <dbReference type="ARBA" id="ARBA00023172"/>
    </source>
</evidence>
<dbReference type="EMBL" id="JAXAFO010000066">
    <property type="protein sequence ID" value="MDX6851491.1"/>
    <property type="molecule type" value="Genomic_DNA"/>
</dbReference>
<feature type="domain" description="Tyr recombinase" evidence="3">
    <location>
        <begin position="12"/>
        <end position="174"/>
    </location>
</feature>
<sequence length="191" mass="21523">MAKIRTFRIDEKELTYLAEAQIPVLLAECDKSRNNHCGAVARLCLASGARWNEANRLMDSQLFEDRVVYSGTKNGKVRVIPIRPELSAYLRGLSFPYGRLFDDCYAAFRKAVERSGIQLPDGQMSHVLRHTFASHYMMNGGGILVLQRLLGHSDLKVTMRYAHLSPCYMKSVPDLSPLNGCVYPVSMISHE</sequence>
<dbReference type="SUPFAM" id="SSF56349">
    <property type="entry name" value="DNA breaking-rejoining enzymes"/>
    <property type="match status" value="1"/>
</dbReference>